<evidence type="ECO:0000313" key="2">
    <source>
        <dbReference type="EMBL" id="GKV44977.1"/>
    </source>
</evidence>
<organism evidence="2 3">
    <name type="scientific">Rubroshorea leprosula</name>
    <dbReference type="NCBI Taxonomy" id="152421"/>
    <lineage>
        <taxon>Eukaryota</taxon>
        <taxon>Viridiplantae</taxon>
        <taxon>Streptophyta</taxon>
        <taxon>Embryophyta</taxon>
        <taxon>Tracheophyta</taxon>
        <taxon>Spermatophyta</taxon>
        <taxon>Magnoliopsida</taxon>
        <taxon>eudicotyledons</taxon>
        <taxon>Gunneridae</taxon>
        <taxon>Pentapetalae</taxon>
        <taxon>rosids</taxon>
        <taxon>malvids</taxon>
        <taxon>Malvales</taxon>
        <taxon>Dipterocarpaceae</taxon>
        <taxon>Rubroshorea</taxon>
    </lineage>
</organism>
<proteinExistence type="predicted"/>
<name>A0AAV5M8M3_9ROSI</name>
<dbReference type="EMBL" id="BPVZ01000188">
    <property type="protein sequence ID" value="GKV44977.1"/>
    <property type="molecule type" value="Genomic_DNA"/>
</dbReference>
<feature type="region of interest" description="Disordered" evidence="1">
    <location>
        <begin position="34"/>
        <end position="60"/>
    </location>
</feature>
<reference evidence="2 3" key="1">
    <citation type="journal article" date="2021" name="Commun. Biol.">
        <title>The genome of Shorea leprosula (Dipterocarpaceae) highlights the ecological relevance of drought in aseasonal tropical rainforests.</title>
        <authorList>
            <person name="Ng K.K.S."/>
            <person name="Kobayashi M.J."/>
            <person name="Fawcett J.A."/>
            <person name="Hatakeyama M."/>
            <person name="Paape T."/>
            <person name="Ng C.H."/>
            <person name="Ang C.C."/>
            <person name="Tnah L.H."/>
            <person name="Lee C.T."/>
            <person name="Nishiyama T."/>
            <person name="Sese J."/>
            <person name="O'Brien M.J."/>
            <person name="Copetti D."/>
            <person name="Mohd Noor M.I."/>
            <person name="Ong R.C."/>
            <person name="Putra M."/>
            <person name="Sireger I.Z."/>
            <person name="Indrioko S."/>
            <person name="Kosugi Y."/>
            <person name="Izuno A."/>
            <person name="Isagi Y."/>
            <person name="Lee S.L."/>
            <person name="Shimizu K.K."/>
        </authorList>
    </citation>
    <scope>NUCLEOTIDE SEQUENCE [LARGE SCALE GENOMIC DNA]</scope>
    <source>
        <strain evidence="2">214</strain>
    </source>
</reference>
<protein>
    <submittedName>
        <fullName evidence="2">Uncharacterized protein</fullName>
    </submittedName>
</protein>
<evidence type="ECO:0000313" key="3">
    <source>
        <dbReference type="Proteomes" id="UP001054252"/>
    </source>
</evidence>
<evidence type="ECO:0000256" key="1">
    <source>
        <dbReference type="SAM" id="MobiDB-lite"/>
    </source>
</evidence>
<gene>
    <name evidence="2" type="ORF">SLEP1_g52113</name>
</gene>
<sequence length="60" mass="6679">MARKSNAHHPFLYYPLRVINRLIQVSNSRSSIHCSSARKVQTVGESQGDKAGERALTDVP</sequence>
<dbReference type="AlphaFoldDB" id="A0AAV5M8M3"/>
<dbReference type="Proteomes" id="UP001054252">
    <property type="component" value="Unassembled WGS sequence"/>
</dbReference>
<accession>A0AAV5M8M3</accession>
<feature type="compositionally biased region" description="Basic and acidic residues" evidence="1">
    <location>
        <begin position="47"/>
        <end position="60"/>
    </location>
</feature>
<comment type="caution">
    <text evidence="2">The sequence shown here is derived from an EMBL/GenBank/DDBJ whole genome shotgun (WGS) entry which is preliminary data.</text>
</comment>
<keyword evidence="3" id="KW-1185">Reference proteome</keyword>